<reference evidence="1 2" key="1">
    <citation type="submission" date="2021-06" db="EMBL/GenBank/DDBJ databases">
        <title>Caerostris extrusa draft genome.</title>
        <authorList>
            <person name="Kono N."/>
            <person name="Arakawa K."/>
        </authorList>
    </citation>
    <scope>NUCLEOTIDE SEQUENCE [LARGE SCALE GENOMIC DNA]</scope>
</reference>
<accession>A0AAV4PP51</accession>
<gene>
    <name evidence="1" type="ORF">CEXT_542611</name>
</gene>
<protein>
    <submittedName>
        <fullName evidence="1">Uncharacterized protein</fullName>
    </submittedName>
</protein>
<evidence type="ECO:0000313" key="1">
    <source>
        <dbReference type="EMBL" id="GIX99172.1"/>
    </source>
</evidence>
<sequence length="92" mass="10449">MDPFAFENLVDSSNSDPGLGKHPQRYPYLRPADIRPTVVPEKGKDRIRIPFLKQISALVFEVRGGQVVNNECYKEWKSSEITCKMGSSCLDF</sequence>
<evidence type="ECO:0000313" key="2">
    <source>
        <dbReference type="Proteomes" id="UP001054945"/>
    </source>
</evidence>
<dbReference type="EMBL" id="BPLR01005012">
    <property type="protein sequence ID" value="GIX99172.1"/>
    <property type="molecule type" value="Genomic_DNA"/>
</dbReference>
<dbReference type="AlphaFoldDB" id="A0AAV4PP51"/>
<comment type="caution">
    <text evidence="1">The sequence shown here is derived from an EMBL/GenBank/DDBJ whole genome shotgun (WGS) entry which is preliminary data.</text>
</comment>
<proteinExistence type="predicted"/>
<keyword evidence="2" id="KW-1185">Reference proteome</keyword>
<organism evidence="1 2">
    <name type="scientific">Caerostris extrusa</name>
    <name type="common">Bark spider</name>
    <name type="synonym">Caerostris bankana</name>
    <dbReference type="NCBI Taxonomy" id="172846"/>
    <lineage>
        <taxon>Eukaryota</taxon>
        <taxon>Metazoa</taxon>
        <taxon>Ecdysozoa</taxon>
        <taxon>Arthropoda</taxon>
        <taxon>Chelicerata</taxon>
        <taxon>Arachnida</taxon>
        <taxon>Araneae</taxon>
        <taxon>Araneomorphae</taxon>
        <taxon>Entelegynae</taxon>
        <taxon>Araneoidea</taxon>
        <taxon>Araneidae</taxon>
        <taxon>Caerostris</taxon>
    </lineage>
</organism>
<name>A0AAV4PP51_CAEEX</name>
<dbReference type="Proteomes" id="UP001054945">
    <property type="component" value="Unassembled WGS sequence"/>
</dbReference>